<dbReference type="EnsemblMetazoa" id="Aqu2.1.37676_001">
    <property type="protein sequence ID" value="Aqu2.1.37676_001"/>
    <property type="gene ID" value="Aqu2.1.37676"/>
</dbReference>
<reference evidence="1" key="1">
    <citation type="submission" date="2017-05" db="UniProtKB">
        <authorList>
            <consortium name="EnsemblMetazoa"/>
        </authorList>
    </citation>
    <scope>IDENTIFICATION</scope>
</reference>
<accession>A0A1X7VCC4</accession>
<proteinExistence type="predicted"/>
<dbReference type="AlphaFoldDB" id="A0A1X7VCC4"/>
<evidence type="ECO:0000313" key="1">
    <source>
        <dbReference type="EnsemblMetazoa" id="Aqu2.1.37676_001"/>
    </source>
</evidence>
<dbReference type="InParanoid" id="A0A1X7VCC4"/>
<protein>
    <submittedName>
        <fullName evidence="1">Uncharacterized protein</fullName>
    </submittedName>
</protein>
<sequence>MFWVKQVLAKSSSKMTKKQFYLSSEIRSSDWFDHEVFVFHDLFLHSSLLLIYQGAVISVYTGGTGHTQKDTTSKPEVVPIPDREAVNESILEDHTEEHESVQRAAAIQAKSKILAHSV</sequence>
<organism evidence="1">
    <name type="scientific">Amphimedon queenslandica</name>
    <name type="common">Sponge</name>
    <dbReference type="NCBI Taxonomy" id="400682"/>
    <lineage>
        <taxon>Eukaryota</taxon>
        <taxon>Metazoa</taxon>
        <taxon>Porifera</taxon>
        <taxon>Demospongiae</taxon>
        <taxon>Heteroscleromorpha</taxon>
        <taxon>Haplosclerida</taxon>
        <taxon>Niphatidae</taxon>
        <taxon>Amphimedon</taxon>
    </lineage>
</organism>
<name>A0A1X7VCC4_AMPQE</name>